<proteinExistence type="predicted"/>
<protein>
    <submittedName>
        <fullName evidence="1">Uncharacterized protein</fullName>
    </submittedName>
</protein>
<dbReference type="AlphaFoldDB" id="X1K9E1"/>
<accession>X1K9E1</accession>
<comment type="caution">
    <text evidence="1">The sequence shown here is derived from an EMBL/GenBank/DDBJ whole genome shotgun (WGS) entry which is preliminary data.</text>
</comment>
<reference evidence="1" key="1">
    <citation type="journal article" date="2014" name="Front. Microbiol.">
        <title>High frequency of phylogenetically diverse reductive dehalogenase-homologous genes in deep subseafloor sedimentary metagenomes.</title>
        <authorList>
            <person name="Kawai M."/>
            <person name="Futagami T."/>
            <person name="Toyoda A."/>
            <person name="Takaki Y."/>
            <person name="Nishi S."/>
            <person name="Hori S."/>
            <person name="Arai W."/>
            <person name="Tsubouchi T."/>
            <person name="Morono Y."/>
            <person name="Uchiyama I."/>
            <person name="Ito T."/>
            <person name="Fujiyama A."/>
            <person name="Inagaki F."/>
            <person name="Takami H."/>
        </authorList>
    </citation>
    <scope>NUCLEOTIDE SEQUENCE</scope>
    <source>
        <strain evidence="1">Expedition CK06-06</strain>
    </source>
</reference>
<dbReference type="InterPro" id="IPR036390">
    <property type="entry name" value="WH_DNA-bd_sf"/>
</dbReference>
<dbReference type="EMBL" id="BARV01009683">
    <property type="protein sequence ID" value="GAI03223.1"/>
    <property type="molecule type" value="Genomic_DNA"/>
</dbReference>
<dbReference type="SUPFAM" id="SSF46785">
    <property type="entry name" value="Winged helix' DNA-binding domain"/>
    <property type="match status" value="1"/>
</dbReference>
<organism evidence="1">
    <name type="scientific">marine sediment metagenome</name>
    <dbReference type="NCBI Taxonomy" id="412755"/>
    <lineage>
        <taxon>unclassified sequences</taxon>
        <taxon>metagenomes</taxon>
        <taxon>ecological metagenomes</taxon>
    </lineage>
</organism>
<sequence length="85" mass="9565">MRKRALARRTAAEVAGVADEILEFLGTGRLRDVEEVADAVDLPEDKVEKILDFLARTGFIRKGVQITRLGSNFITLPVEKWGRRL</sequence>
<evidence type="ECO:0000313" key="1">
    <source>
        <dbReference type="EMBL" id="GAI03223.1"/>
    </source>
</evidence>
<gene>
    <name evidence="1" type="ORF">S06H3_19015</name>
</gene>
<name>X1K9E1_9ZZZZ</name>